<feature type="domain" description="Protein kinase" evidence="7">
    <location>
        <begin position="162"/>
        <end position="419"/>
    </location>
</feature>
<evidence type="ECO:0000256" key="5">
    <source>
        <dbReference type="ARBA" id="ARBA00022840"/>
    </source>
</evidence>
<reference evidence="9" key="1">
    <citation type="submission" date="2025-08" db="UniProtKB">
        <authorList>
            <consortium name="RefSeq"/>
        </authorList>
    </citation>
    <scope>IDENTIFICATION</scope>
</reference>
<protein>
    <submittedName>
        <fullName evidence="9">Probable serine/threonine-protein kinase mps1</fullName>
    </submittedName>
</protein>
<dbReference type="PROSITE" id="PS00108">
    <property type="entry name" value="PROTEIN_KINASE_ST"/>
    <property type="match status" value="1"/>
</dbReference>
<dbReference type="GO" id="GO:0005634">
    <property type="term" value="C:nucleus"/>
    <property type="evidence" value="ECO:0007669"/>
    <property type="project" value="TreeGrafter"/>
</dbReference>
<dbReference type="GO" id="GO:0033316">
    <property type="term" value="P:meiotic spindle assembly checkpoint signaling"/>
    <property type="evidence" value="ECO:0007669"/>
    <property type="project" value="TreeGrafter"/>
</dbReference>
<name>A0AAJ7L493_9ACAR</name>
<dbReference type="PANTHER" id="PTHR22974:SF21">
    <property type="entry name" value="DUAL SPECIFICITY PROTEIN KINASE TTK"/>
    <property type="match status" value="1"/>
</dbReference>
<dbReference type="GO" id="GO:0007059">
    <property type="term" value="P:chromosome segregation"/>
    <property type="evidence" value="ECO:0007669"/>
    <property type="project" value="TreeGrafter"/>
</dbReference>
<dbReference type="Gene3D" id="3.30.200.20">
    <property type="entry name" value="Phosphorylase Kinase, domain 1"/>
    <property type="match status" value="1"/>
</dbReference>
<keyword evidence="4 9" id="KW-0418">Kinase</keyword>
<dbReference type="InterPro" id="IPR008271">
    <property type="entry name" value="Ser/Thr_kinase_AS"/>
</dbReference>
<dbReference type="GO" id="GO:0034501">
    <property type="term" value="P:protein localization to kinetochore"/>
    <property type="evidence" value="ECO:0007669"/>
    <property type="project" value="TreeGrafter"/>
</dbReference>
<dbReference type="GeneID" id="100899492"/>
<dbReference type="Pfam" id="PF00069">
    <property type="entry name" value="Pkinase"/>
    <property type="match status" value="1"/>
</dbReference>
<keyword evidence="3" id="KW-0547">Nucleotide-binding</keyword>
<sequence>MTNQDGRGIVSLKSRKRSMSCMDRTPELPKARRTTASLSWDRKRPALFPAVRPTDSTENATPGSATIQSGHSKPLQPHRFRKRLPPEQLSEIGELLKTIELDETQKENEPESVEAISRKQMPPPLLTSVSTKATRVPQVEVTKPLKLFLPMSKVMQVNGKDYMIIGDLGTGGSCKVFSALFDGQIVAIKDVTLPEEAVVKENYLREIQVLKKLEDCSQVVHLMDFEVRDAENKLYMVMEKGDSDLETVLQQAVKDWITVRFFFRDMLIAVARIHRLGIIHQDLKPSNFIVVRGRLKLIDFGISDDIGDATSVFRESAIGTMNYMSPEIIQQSRETSIKTSRASDIWSLGCILYSMAFGRPPFAHIKHPASKALAIVDPKHEIFYPPDADPDLIDVLRKCLIRFPRQRASAEDLLQHDFLLGPPCVRNFSGQ</sequence>
<feature type="compositionally biased region" description="Polar residues" evidence="6">
    <location>
        <begin position="54"/>
        <end position="71"/>
    </location>
</feature>
<dbReference type="Proteomes" id="UP000694867">
    <property type="component" value="Unplaced"/>
</dbReference>
<feature type="region of interest" description="Disordered" evidence="6">
    <location>
        <begin position="52"/>
        <end position="78"/>
    </location>
</feature>
<dbReference type="CTD" id="42126"/>
<dbReference type="GO" id="GO:0004712">
    <property type="term" value="F:protein serine/threonine/tyrosine kinase activity"/>
    <property type="evidence" value="ECO:0007669"/>
    <property type="project" value="TreeGrafter"/>
</dbReference>
<evidence type="ECO:0000256" key="1">
    <source>
        <dbReference type="ARBA" id="ARBA00022527"/>
    </source>
</evidence>
<evidence type="ECO:0000313" key="8">
    <source>
        <dbReference type="Proteomes" id="UP000694867"/>
    </source>
</evidence>
<dbReference type="SMART" id="SM00220">
    <property type="entry name" value="S_TKc"/>
    <property type="match status" value="1"/>
</dbReference>
<proteinExistence type="predicted"/>
<dbReference type="InterPro" id="IPR000719">
    <property type="entry name" value="Prot_kinase_dom"/>
</dbReference>
<evidence type="ECO:0000256" key="2">
    <source>
        <dbReference type="ARBA" id="ARBA00022679"/>
    </source>
</evidence>
<evidence type="ECO:0000256" key="3">
    <source>
        <dbReference type="ARBA" id="ARBA00022741"/>
    </source>
</evidence>
<dbReference type="FunFam" id="3.30.200.20:FF:000131">
    <property type="entry name" value="Dual specificity protein kinase TTK"/>
    <property type="match status" value="1"/>
</dbReference>
<dbReference type="GO" id="GO:0004674">
    <property type="term" value="F:protein serine/threonine kinase activity"/>
    <property type="evidence" value="ECO:0007669"/>
    <property type="project" value="UniProtKB-KW"/>
</dbReference>
<keyword evidence="1" id="KW-0723">Serine/threonine-protein kinase</keyword>
<organism evidence="8 9">
    <name type="scientific">Galendromus occidentalis</name>
    <name type="common">western predatory mite</name>
    <dbReference type="NCBI Taxonomy" id="34638"/>
    <lineage>
        <taxon>Eukaryota</taxon>
        <taxon>Metazoa</taxon>
        <taxon>Ecdysozoa</taxon>
        <taxon>Arthropoda</taxon>
        <taxon>Chelicerata</taxon>
        <taxon>Arachnida</taxon>
        <taxon>Acari</taxon>
        <taxon>Parasitiformes</taxon>
        <taxon>Mesostigmata</taxon>
        <taxon>Gamasina</taxon>
        <taxon>Phytoseioidea</taxon>
        <taxon>Phytoseiidae</taxon>
        <taxon>Typhlodrominae</taxon>
        <taxon>Galendromus</taxon>
    </lineage>
</organism>
<dbReference type="GO" id="GO:0005524">
    <property type="term" value="F:ATP binding"/>
    <property type="evidence" value="ECO:0007669"/>
    <property type="project" value="UniProtKB-KW"/>
</dbReference>
<evidence type="ECO:0000259" key="7">
    <source>
        <dbReference type="PROSITE" id="PS50011"/>
    </source>
</evidence>
<gene>
    <name evidence="9" type="primary">LOC100899492</name>
</gene>
<dbReference type="SUPFAM" id="SSF56112">
    <property type="entry name" value="Protein kinase-like (PK-like)"/>
    <property type="match status" value="1"/>
</dbReference>
<accession>A0AAJ7L493</accession>
<dbReference type="GO" id="GO:0000776">
    <property type="term" value="C:kinetochore"/>
    <property type="evidence" value="ECO:0007669"/>
    <property type="project" value="TreeGrafter"/>
</dbReference>
<dbReference type="PANTHER" id="PTHR22974">
    <property type="entry name" value="MIXED LINEAGE PROTEIN KINASE"/>
    <property type="match status" value="1"/>
</dbReference>
<dbReference type="Gene3D" id="1.10.510.10">
    <property type="entry name" value="Transferase(Phosphotransferase) domain 1"/>
    <property type="match status" value="1"/>
</dbReference>
<feature type="region of interest" description="Disordered" evidence="6">
    <location>
        <begin position="1"/>
        <end position="39"/>
    </location>
</feature>
<dbReference type="AlphaFoldDB" id="A0AAJ7L493"/>
<keyword evidence="2" id="KW-0808">Transferase</keyword>
<dbReference type="PROSITE" id="PS50011">
    <property type="entry name" value="PROTEIN_KINASE_DOM"/>
    <property type="match status" value="1"/>
</dbReference>
<evidence type="ECO:0000256" key="6">
    <source>
        <dbReference type="SAM" id="MobiDB-lite"/>
    </source>
</evidence>
<dbReference type="RefSeq" id="XP_018493670.2">
    <property type="nucleotide sequence ID" value="XM_018638154.2"/>
</dbReference>
<dbReference type="InterPro" id="IPR011009">
    <property type="entry name" value="Kinase-like_dom_sf"/>
</dbReference>
<dbReference type="GO" id="GO:0007094">
    <property type="term" value="P:mitotic spindle assembly checkpoint signaling"/>
    <property type="evidence" value="ECO:0007669"/>
    <property type="project" value="TreeGrafter"/>
</dbReference>
<evidence type="ECO:0000313" key="9">
    <source>
        <dbReference type="RefSeq" id="XP_018493670.2"/>
    </source>
</evidence>
<keyword evidence="5" id="KW-0067">ATP-binding</keyword>
<dbReference type="KEGG" id="goe:100899492"/>
<keyword evidence="8" id="KW-1185">Reference proteome</keyword>
<evidence type="ECO:0000256" key="4">
    <source>
        <dbReference type="ARBA" id="ARBA00022777"/>
    </source>
</evidence>